<keyword evidence="1" id="KW-0472">Membrane</keyword>
<evidence type="ECO:0000256" key="1">
    <source>
        <dbReference type="SAM" id="Phobius"/>
    </source>
</evidence>
<sequence>MQNMLPKWRAMIEHHFPPGLLSFWFFSWCVLLHT</sequence>
<dbReference type="AlphaFoldDB" id="A0A2P2P9E2"/>
<dbReference type="EMBL" id="GGEC01070747">
    <property type="protein sequence ID" value="MBX51231.1"/>
    <property type="molecule type" value="Transcribed_RNA"/>
</dbReference>
<keyword evidence="1" id="KW-1133">Transmembrane helix</keyword>
<reference evidence="2" key="1">
    <citation type="submission" date="2018-02" db="EMBL/GenBank/DDBJ databases">
        <title>Rhizophora mucronata_Transcriptome.</title>
        <authorList>
            <person name="Meera S.P."/>
            <person name="Sreeshan A."/>
            <person name="Augustine A."/>
        </authorList>
    </citation>
    <scope>NUCLEOTIDE SEQUENCE</scope>
    <source>
        <tissue evidence="2">Leaf</tissue>
    </source>
</reference>
<protein>
    <submittedName>
        <fullName evidence="2">Uncharacterized protein</fullName>
    </submittedName>
</protein>
<organism evidence="2">
    <name type="scientific">Rhizophora mucronata</name>
    <name type="common">Asiatic mangrove</name>
    <dbReference type="NCBI Taxonomy" id="61149"/>
    <lineage>
        <taxon>Eukaryota</taxon>
        <taxon>Viridiplantae</taxon>
        <taxon>Streptophyta</taxon>
        <taxon>Embryophyta</taxon>
        <taxon>Tracheophyta</taxon>
        <taxon>Spermatophyta</taxon>
        <taxon>Magnoliopsida</taxon>
        <taxon>eudicotyledons</taxon>
        <taxon>Gunneridae</taxon>
        <taxon>Pentapetalae</taxon>
        <taxon>rosids</taxon>
        <taxon>fabids</taxon>
        <taxon>Malpighiales</taxon>
        <taxon>Rhizophoraceae</taxon>
        <taxon>Rhizophora</taxon>
    </lineage>
</organism>
<proteinExistence type="predicted"/>
<feature type="transmembrane region" description="Helical" evidence="1">
    <location>
        <begin position="15"/>
        <end position="33"/>
    </location>
</feature>
<evidence type="ECO:0000313" key="2">
    <source>
        <dbReference type="EMBL" id="MBX51231.1"/>
    </source>
</evidence>
<keyword evidence="1" id="KW-0812">Transmembrane</keyword>
<name>A0A2P2P9E2_RHIMU</name>
<accession>A0A2P2P9E2</accession>